<evidence type="ECO:0000313" key="2">
    <source>
        <dbReference type="Proteomes" id="UP000242662"/>
    </source>
</evidence>
<evidence type="ECO:0000313" key="1">
    <source>
        <dbReference type="EMBL" id="SDC40531.1"/>
    </source>
</evidence>
<proteinExistence type="predicted"/>
<dbReference type="EMBL" id="FMYM01000008">
    <property type="protein sequence ID" value="SDC40531.1"/>
    <property type="molecule type" value="Genomic_DNA"/>
</dbReference>
<name>A0A1G6LBF7_9BACI</name>
<gene>
    <name evidence="1" type="ORF">SAMN05421737_10870</name>
</gene>
<accession>A0A1G6LBF7</accession>
<dbReference type="RefSeq" id="WP_090776078.1">
    <property type="nucleotide sequence ID" value="NZ_FMYM01000008.1"/>
</dbReference>
<keyword evidence="2" id="KW-1185">Reference proteome</keyword>
<dbReference type="AlphaFoldDB" id="A0A1G6LBF7"/>
<dbReference type="Gene3D" id="6.10.140.1110">
    <property type="match status" value="1"/>
</dbReference>
<dbReference type="STRING" id="1464122.SAMN05421737_10870"/>
<dbReference type="OrthoDB" id="2375961at2"/>
<dbReference type="InterPro" id="IPR021297">
    <property type="entry name" value="YlqD"/>
</dbReference>
<sequence>MRFVQPVRVKHILTEQKRQEITDKFTARRQRFRHEQEQLKFQLQKALRDAKTAGRQDELRHRYKMEIADRENRLELMDFKEEQLRTLPLGAELDMGTTDMIVDLEVGDRWIDGDKSLAVVIKDGYIHEIKETEVDDAYEEEDELV</sequence>
<reference evidence="2" key="1">
    <citation type="submission" date="2016-09" db="EMBL/GenBank/DDBJ databases">
        <authorList>
            <person name="Varghese N."/>
            <person name="Submissions S."/>
        </authorList>
    </citation>
    <scope>NUCLEOTIDE SEQUENCE [LARGE SCALE GENOMIC DNA]</scope>
    <source>
        <strain evidence="2">25nlg</strain>
    </source>
</reference>
<organism evidence="1 2">
    <name type="scientific">Shouchella lonarensis</name>
    <dbReference type="NCBI Taxonomy" id="1464122"/>
    <lineage>
        <taxon>Bacteria</taxon>
        <taxon>Bacillati</taxon>
        <taxon>Bacillota</taxon>
        <taxon>Bacilli</taxon>
        <taxon>Bacillales</taxon>
        <taxon>Bacillaceae</taxon>
        <taxon>Shouchella</taxon>
    </lineage>
</organism>
<dbReference type="Proteomes" id="UP000242662">
    <property type="component" value="Unassembled WGS sequence"/>
</dbReference>
<dbReference type="Pfam" id="PF11068">
    <property type="entry name" value="YlqD"/>
    <property type="match status" value="1"/>
</dbReference>
<protein>
    <submittedName>
        <fullName evidence="1">YlqD protein</fullName>
    </submittedName>
</protein>